<feature type="binding site" evidence="10">
    <location>
        <begin position="129"/>
        <end position="130"/>
    </location>
    <ligand>
        <name>NAD(+)</name>
        <dbReference type="ChEBI" id="CHEBI:57540"/>
    </ligand>
</feature>
<name>A0A7C3GUH4_9BACT</name>
<dbReference type="InterPro" id="IPR056179">
    <property type="entry name" value="DHQS_C"/>
</dbReference>
<comment type="pathway">
    <text evidence="10">Metabolic intermediate biosynthesis; chorismate biosynthesis; chorismate from D-erythrose 4-phosphate and phosphoenolpyruvate: step 2/7.</text>
</comment>
<dbReference type="GO" id="GO:0009423">
    <property type="term" value="P:chorismate biosynthetic process"/>
    <property type="evidence" value="ECO:0007669"/>
    <property type="project" value="UniProtKB-UniRule"/>
</dbReference>
<evidence type="ECO:0000256" key="8">
    <source>
        <dbReference type="ARBA" id="ARBA00023239"/>
    </source>
</evidence>
<sequence>MKVLTVRTQEPYEIHIGGGILTDLPEDLPRVLESRDLALVSDDTVRELIAEDLRRLLSEAGFRAEIFSFPPGEASKRMETVVELARAMVRAGFDRKSAVLAVGGGVTGDLAGFLASIYLRGVPYIQVPTTLLAQVDSSVGGKTGVDLPEGKNLLGTFYQPRRVYIDYGVLSTLPGEHFRNGLAEVVKYGASLSADLFSFLEREAERLFLYEPEVLEHVIYESCRLKAEVVSRDEREAGLRRVLNFGHTVGHALEAALNYELLHGMAVSVGMVAAARLSEALGVAEEPVAERVEALLSRLKLPTRLPSGVSPERVLAFLSADKKVWKGRLTMVLLRRIGEFVFYQDPSRKVILEVLEELCA</sequence>
<dbReference type="UniPathway" id="UPA00053">
    <property type="reaction ID" value="UER00085"/>
</dbReference>
<comment type="cofactor">
    <cofactor evidence="2">
        <name>Zn(2+)</name>
        <dbReference type="ChEBI" id="CHEBI:29105"/>
    </cofactor>
</comment>
<comment type="cofactor">
    <cofactor evidence="10">
        <name>Co(2+)</name>
        <dbReference type="ChEBI" id="CHEBI:48828"/>
    </cofactor>
    <cofactor evidence="10">
        <name>Zn(2+)</name>
        <dbReference type="ChEBI" id="CHEBI:29105"/>
    </cofactor>
    <text evidence="10">Binds 1 divalent metal cation per subunit. Can use either Co(2+) or Zn(2+).</text>
</comment>
<keyword evidence="6 10" id="KW-0862">Zinc</keyword>
<comment type="subcellular location">
    <subcellularLocation>
        <location evidence="10">Cytoplasm</location>
    </subcellularLocation>
</comment>
<dbReference type="EMBL" id="DRMH01000047">
    <property type="protein sequence ID" value="HFC97604.1"/>
    <property type="molecule type" value="Genomic_DNA"/>
</dbReference>
<comment type="caution">
    <text evidence="10">Lacks conserved residue(s) required for the propagation of feature annotation.</text>
</comment>
<dbReference type="GO" id="GO:0005737">
    <property type="term" value="C:cytoplasm"/>
    <property type="evidence" value="ECO:0007669"/>
    <property type="project" value="UniProtKB-SubCell"/>
</dbReference>
<feature type="binding site" evidence="10">
    <location>
        <position position="151"/>
    </location>
    <ligand>
        <name>NAD(+)</name>
        <dbReference type="ChEBI" id="CHEBI:57540"/>
    </ligand>
</feature>
<dbReference type="InterPro" id="IPR030960">
    <property type="entry name" value="DHQS/DOIS_N"/>
</dbReference>
<evidence type="ECO:0000256" key="7">
    <source>
        <dbReference type="ARBA" id="ARBA00023027"/>
    </source>
</evidence>
<evidence type="ECO:0000256" key="10">
    <source>
        <dbReference type="HAMAP-Rule" id="MF_00110"/>
    </source>
</evidence>
<dbReference type="SUPFAM" id="SSF56796">
    <property type="entry name" value="Dehydroquinate synthase-like"/>
    <property type="match status" value="1"/>
</dbReference>
<evidence type="ECO:0000313" key="14">
    <source>
        <dbReference type="EMBL" id="HFC97604.1"/>
    </source>
</evidence>
<evidence type="ECO:0000256" key="6">
    <source>
        <dbReference type="ARBA" id="ARBA00022833"/>
    </source>
</evidence>
<organism evidence="14">
    <name type="scientific">Thermosulfurimonas dismutans</name>
    <dbReference type="NCBI Taxonomy" id="999894"/>
    <lineage>
        <taxon>Bacteria</taxon>
        <taxon>Pseudomonadati</taxon>
        <taxon>Thermodesulfobacteriota</taxon>
        <taxon>Thermodesulfobacteria</taxon>
        <taxon>Thermodesulfobacteriales</taxon>
        <taxon>Thermodesulfobacteriaceae</taxon>
        <taxon>Thermosulfurimonas</taxon>
    </lineage>
</organism>
<feature type="binding site" evidence="10">
    <location>
        <position position="142"/>
    </location>
    <ligand>
        <name>NAD(+)</name>
        <dbReference type="ChEBI" id="CHEBI:57540"/>
    </ligand>
</feature>
<dbReference type="GO" id="GO:0009073">
    <property type="term" value="P:aromatic amino acid family biosynthetic process"/>
    <property type="evidence" value="ECO:0007669"/>
    <property type="project" value="UniProtKB-KW"/>
</dbReference>
<dbReference type="FunFam" id="3.40.50.1970:FF:000007">
    <property type="entry name" value="Pentafunctional AROM polypeptide"/>
    <property type="match status" value="1"/>
</dbReference>
<dbReference type="NCBIfam" id="TIGR01357">
    <property type="entry name" value="aroB"/>
    <property type="match status" value="1"/>
</dbReference>
<dbReference type="InterPro" id="IPR050071">
    <property type="entry name" value="Dehydroquinate_synthase"/>
</dbReference>
<dbReference type="GO" id="GO:0008652">
    <property type="term" value="P:amino acid biosynthetic process"/>
    <property type="evidence" value="ECO:0007669"/>
    <property type="project" value="UniProtKB-KW"/>
</dbReference>
<dbReference type="Pfam" id="PF01761">
    <property type="entry name" value="DHQ_synthase"/>
    <property type="match status" value="1"/>
</dbReference>
<evidence type="ECO:0000256" key="4">
    <source>
        <dbReference type="ARBA" id="ARBA00022723"/>
    </source>
</evidence>
<comment type="function">
    <text evidence="3 10">Catalyzes the conversion of 3-deoxy-D-arabino-heptulosonate 7-phosphate (DAHP) to dehydroquinate (DHQ).</text>
</comment>
<dbReference type="HAMAP" id="MF_00110">
    <property type="entry name" value="DHQ_synthase"/>
    <property type="match status" value="1"/>
</dbReference>
<keyword evidence="4 10" id="KW-0479">Metal-binding</keyword>
<evidence type="ECO:0000256" key="9">
    <source>
        <dbReference type="ARBA" id="ARBA00023285"/>
    </source>
</evidence>
<dbReference type="PIRSF" id="PIRSF001455">
    <property type="entry name" value="DHQ_synth"/>
    <property type="match status" value="1"/>
</dbReference>
<reference evidence="14" key="1">
    <citation type="journal article" date="2020" name="mSystems">
        <title>Genome- and Community-Level Interaction Insights into Carbon Utilization and Element Cycling Functions of Hydrothermarchaeota in Hydrothermal Sediment.</title>
        <authorList>
            <person name="Zhou Z."/>
            <person name="Liu Y."/>
            <person name="Xu W."/>
            <person name="Pan J."/>
            <person name="Luo Z.H."/>
            <person name="Li M."/>
        </authorList>
    </citation>
    <scope>NUCLEOTIDE SEQUENCE [LARGE SCALE GENOMIC DNA]</scope>
    <source>
        <strain evidence="14">HyVt-483</strain>
    </source>
</reference>
<keyword evidence="10" id="KW-0057">Aromatic amino acid biosynthesis</keyword>
<keyword evidence="5 10" id="KW-0547">Nucleotide-binding</keyword>
<comment type="similarity">
    <text evidence="10">Belongs to the sugar phosphate cyclases superfamily. Dehydroquinate synthase family.</text>
</comment>
<dbReference type="GO" id="GO:0000166">
    <property type="term" value="F:nucleotide binding"/>
    <property type="evidence" value="ECO:0007669"/>
    <property type="project" value="UniProtKB-KW"/>
</dbReference>
<keyword evidence="9 10" id="KW-0170">Cobalt</keyword>
<gene>
    <name evidence="10 14" type="primary">aroB</name>
    <name evidence="14" type="ORF">ENJ40_03975</name>
</gene>
<comment type="caution">
    <text evidence="14">The sequence shown here is derived from an EMBL/GenBank/DDBJ whole genome shotgun (WGS) entry which is preliminary data.</text>
</comment>
<keyword evidence="7 10" id="KW-0520">NAD</keyword>
<feature type="binding site" evidence="10">
    <location>
        <position position="263"/>
    </location>
    <ligand>
        <name>Zn(2+)</name>
        <dbReference type="ChEBI" id="CHEBI:29105"/>
    </ligand>
</feature>
<evidence type="ECO:0000256" key="11">
    <source>
        <dbReference type="NCBIfam" id="TIGR01357"/>
    </source>
</evidence>
<comment type="catalytic activity">
    <reaction evidence="10">
        <text>7-phospho-2-dehydro-3-deoxy-D-arabino-heptonate = 3-dehydroquinate + phosphate</text>
        <dbReference type="Rhea" id="RHEA:21968"/>
        <dbReference type="ChEBI" id="CHEBI:32364"/>
        <dbReference type="ChEBI" id="CHEBI:43474"/>
        <dbReference type="ChEBI" id="CHEBI:58394"/>
        <dbReference type="EC" id="4.2.3.4"/>
    </reaction>
</comment>
<evidence type="ECO:0000256" key="5">
    <source>
        <dbReference type="ARBA" id="ARBA00022741"/>
    </source>
</evidence>
<protein>
    <recommendedName>
        <fullName evidence="10 11">3-dehydroquinate synthase</fullName>
        <shortName evidence="10">DHQS</shortName>
        <ecNumber evidence="10 11">4.2.3.4</ecNumber>
    </recommendedName>
</protein>
<dbReference type="GO" id="GO:0003856">
    <property type="term" value="F:3-dehydroquinate synthase activity"/>
    <property type="evidence" value="ECO:0007669"/>
    <property type="project" value="UniProtKB-UniRule"/>
</dbReference>
<feature type="domain" description="3-dehydroquinate synthase N-terminal" evidence="12">
    <location>
        <begin position="68"/>
        <end position="179"/>
    </location>
</feature>
<proteinExistence type="inferred from homology"/>
<evidence type="ECO:0000256" key="1">
    <source>
        <dbReference type="ARBA" id="ARBA00001911"/>
    </source>
</evidence>
<dbReference type="InterPro" id="IPR016037">
    <property type="entry name" value="DHQ_synth_AroB"/>
</dbReference>
<dbReference type="CDD" id="cd08195">
    <property type="entry name" value="DHQS"/>
    <property type="match status" value="1"/>
</dbReference>
<comment type="cofactor">
    <cofactor evidence="1 10">
        <name>NAD(+)</name>
        <dbReference type="ChEBI" id="CHEBI:57540"/>
    </cofactor>
</comment>
<dbReference type="GO" id="GO:0046872">
    <property type="term" value="F:metal ion binding"/>
    <property type="evidence" value="ECO:0007669"/>
    <property type="project" value="UniProtKB-KW"/>
</dbReference>
<dbReference type="Gene3D" id="1.20.1090.10">
    <property type="entry name" value="Dehydroquinate synthase-like - alpha domain"/>
    <property type="match status" value="1"/>
</dbReference>
<keyword evidence="10" id="KW-0028">Amino-acid biosynthesis</keyword>
<feature type="binding site" evidence="10">
    <location>
        <begin position="105"/>
        <end position="109"/>
    </location>
    <ligand>
        <name>NAD(+)</name>
        <dbReference type="ChEBI" id="CHEBI:57540"/>
    </ligand>
</feature>
<dbReference type="PANTHER" id="PTHR43622">
    <property type="entry name" value="3-DEHYDROQUINATE SYNTHASE"/>
    <property type="match status" value="1"/>
</dbReference>
<dbReference type="Gene3D" id="3.40.50.1970">
    <property type="match status" value="1"/>
</dbReference>
<dbReference type="Pfam" id="PF24621">
    <property type="entry name" value="DHQS_C"/>
    <property type="match status" value="1"/>
</dbReference>
<evidence type="ECO:0000256" key="3">
    <source>
        <dbReference type="ARBA" id="ARBA00003485"/>
    </source>
</evidence>
<feature type="domain" description="3-dehydroquinate synthase C-terminal" evidence="13">
    <location>
        <begin position="181"/>
        <end position="324"/>
    </location>
</feature>
<feature type="binding site" evidence="10">
    <location>
        <position position="247"/>
    </location>
    <ligand>
        <name>Zn(2+)</name>
        <dbReference type="ChEBI" id="CHEBI:29105"/>
    </ligand>
</feature>
<keyword evidence="8 10" id="KW-0456">Lyase</keyword>
<feature type="binding site" evidence="10">
    <location>
        <position position="184"/>
    </location>
    <ligand>
        <name>Zn(2+)</name>
        <dbReference type="ChEBI" id="CHEBI:29105"/>
    </ligand>
</feature>
<accession>A0A7C3GUH4</accession>
<dbReference type="Proteomes" id="UP000886043">
    <property type="component" value="Unassembled WGS sequence"/>
</dbReference>
<dbReference type="InterPro" id="IPR030963">
    <property type="entry name" value="DHQ_synth_fam"/>
</dbReference>
<dbReference type="EC" id="4.2.3.4" evidence="10 11"/>
<evidence type="ECO:0000256" key="2">
    <source>
        <dbReference type="ARBA" id="ARBA00001947"/>
    </source>
</evidence>
<evidence type="ECO:0000259" key="12">
    <source>
        <dbReference type="Pfam" id="PF01761"/>
    </source>
</evidence>
<dbReference type="PANTHER" id="PTHR43622:SF1">
    <property type="entry name" value="3-DEHYDROQUINATE SYNTHASE"/>
    <property type="match status" value="1"/>
</dbReference>
<evidence type="ECO:0000259" key="13">
    <source>
        <dbReference type="Pfam" id="PF24621"/>
    </source>
</evidence>
<keyword evidence="10" id="KW-0963">Cytoplasm</keyword>
<dbReference type="AlphaFoldDB" id="A0A7C3GUH4"/>